<comment type="subcellular location">
    <subcellularLocation>
        <location evidence="1 7">Cell membrane</location>
        <topology evidence="1 7">Multi-pass membrane protein</topology>
    </subcellularLocation>
</comment>
<keyword evidence="4 7" id="KW-0812">Transmembrane</keyword>
<feature type="transmembrane region" description="Helical" evidence="7">
    <location>
        <begin position="152"/>
        <end position="171"/>
    </location>
</feature>
<evidence type="ECO:0000256" key="4">
    <source>
        <dbReference type="ARBA" id="ARBA00022692"/>
    </source>
</evidence>
<comment type="caution">
    <text evidence="9">The sequence shown here is derived from an EMBL/GenBank/DDBJ whole genome shotgun (WGS) entry which is preliminary data.</text>
</comment>
<dbReference type="PROSITE" id="PS50928">
    <property type="entry name" value="ABC_TM1"/>
    <property type="match status" value="1"/>
</dbReference>
<evidence type="ECO:0000256" key="5">
    <source>
        <dbReference type="ARBA" id="ARBA00022989"/>
    </source>
</evidence>
<name>A0A4R5KF78_9MICC</name>
<keyword evidence="5 7" id="KW-1133">Transmembrane helix</keyword>
<reference evidence="9 10" key="1">
    <citation type="submission" date="2019-03" db="EMBL/GenBank/DDBJ databases">
        <title>Whole genome sequence of Arthrobacter sp JH1-1.</title>
        <authorList>
            <person name="Trinh H.N."/>
        </authorList>
    </citation>
    <scope>NUCLEOTIDE SEQUENCE [LARGE SCALE GENOMIC DNA]</scope>
    <source>
        <strain evidence="9 10">JH1-1</strain>
    </source>
</reference>
<feature type="transmembrane region" description="Helical" evidence="7">
    <location>
        <begin position="254"/>
        <end position="275"/>
    </location>
</feature>
<gene>
    <name evidence="9" type="ORF">E1809_15340</name>
</gene>
<dbReference type="InterPro" id="IPR035906">
    <property type="entry name" value="MetI-like_sf"/>
</dbReference>
<dbReference type="OrthoDB" id="9794684at2"/>
<dbReference type="Proteomes" id="UP000295511">
    <property type="component" value="Unassembled WGS sequence"/>
</dbReference>
<feature type="transmembrane region" description="Helical" evidence="7">
    <location>
        <begin position="87"/>
        <end position="107"/>
    </location>
</feature>
<proteinExistence type="inferred from homology"/>
<dbReference type="SUPFAM" id="SSF161098">
    <property type="entry name" value="MetI-like"/>
    <property type="match status" value="1"/>
</dbReference>
<evidence type="ECO:0000256" key="6">
    <source>
        <dbReference type="ARBA" id="ARBA00023136"/>
    </source>
</evidence>
<evidence type="ECO:0000259" key="8">
    <source>
        <dbReference type="PROSITE" id="PS50928"/>
    </source>
</evidence>
<dbReference type="GO" id="GO:0005886">
    <property type="term" value="C:plasma membrane"/>
    <property type="evidence" value="ECO:0007669"/>
    <property type="project" value="UniProtKB-SubCell"/>
</dbReference>
<feature type="transmembrane region" description="Helical" evidence="7">
    <location>
        <begin position="119"/>
        <end position="140"/>
    </location>
</feature>
<dbReference type="EMBL" id="SMRU01000018">
    <property type="protein sequence ID" value="TDF93612.1"/>
    <property type="molecule type" value="Genomic_DNA"/>
</dbReference>
<organism evidence="9 10">
    <name type="scientific">Arthrobacter terricola</name>
    <dbReference type="NCBI Taxonomy" id="2547396"/>
    <lineage>
        <taxon>Bacteria</taxon>
        <taxon>Bacillati</taxon>
        <taxon>Actinomycetota</taxon>
        <taxon>Actinomycetes</taxon>
        <taxon>Micrococcales</taxon>
        <taxon>Micrococcaceae</taxon>
        <taxon>Arthrobacter</taxon>
    </lineage>
</organism>
<keyword evidence="3" id="KW-1003">Cell membrane</keyword>
<dbReference type="InterPro" id="IPR000515">
    <property type="entry name" value="MetI-like"/>
</dbReference>
<dbReference type="PANTHER" id="PTHR32243:SF24">
    <property type="entry name" value="DIACETYLCHITOBIOSE UPTAKE SYSTEM PERMEASE PROTEIN NGCG"/>
    <property type="match status" value="1"/>
</dbReference>
<evidence type="ECO:0000256" key="1">
    <source>
        <dbReference type="ARBA" id="ARBA00004651"/>
    </source>
</evidence>
<dbReference type="Gene3D" id="1.10.3720.10">
    <property type="entry name" value="MetI-like"/>
    <property type="match status" value="1"/>
</dbReference>
<feature type="transmembrane region" description="Helical" evidence="7">
    <location>
        <begin position="24"/>
        <end position="45"/>
    </location>
</feature>
<evidence type="ECO:0000313" key="9">
    <source>
        <dbReference type="EMBL" id="TDF93612.1"/>
    </source>
</evidence>
<dbReference type="CDD" id="cd06261">
    <property type="entry name" value="TM_PBP2"/>
    <property type="match status" value="1"/>
</dbReference>
<keyword evidence="6 7" id="KW-0472">Membrane</keyword>
<dbReference type="GO" id="GO:0055085">
    <property type="term" value="P:transmembrane transport"/>
    <property type="evidence" value="ECO:0007669"/>
    <property type="project" value="InterPro"/>
</dbReference>
<feature type="domain" description="ABC transmembrane type-1" evidence="8">
    <location>
        <begin position="84"/>
        <end position="275"/>
    </location>
</feature>
<dbReference type="Pfam" id="PF00528">
    <property type="entry name" value="BPD_transp_1"/>
    <property type="match status" value="1"/>
</dbReference>
<dbReference type="AlphaFoldDB" id="A0A4R5KF78"/>
<keyword evidence="2 7" id="KW-0813">Transport</keyword>
<evidence type="ECO:0000256" key="3">
    <source>
        <dbReference type="ARBA" id="ARBA00022475"/>
    </source>
</evidence>
<dbReference type="InterPro" id="IPR050901">
    <property type="entry name" value="BP-dep_ABC_trans_perm"/>
</dbReference>
<sequence>MATTIAPQRTTSARVRRTSRIGQLGRWTFIAIAVITQVTPFYLALTTAFKPITDTTSLWLPPLSGGTLDNFSTAWNSGHLEWALENGLIVTVVSTALTCIVGAMAAYPLARRSTKLNRFVSLLILGMLMVPPLSILVPLYTMLAQLGLLNTYISLSLVLTTIQLPLAVFLFTQFMRTLPLSLEEAAAIDGAGLTTTFLRIVLPSLKPVIATVVILTSTNVWNEFAMSSYILNQPEVRTLAPAAASFFGSQGNNIGAAAAAALIGLLPILIAYLFLQKYFVKGALAGAEK</sequence>
<evidence type="ECO:0000256" key="2">
    <source>
        <dbReference type="ARBA" id="ARBA00022448"/>
    </source>
</evidence>
<comment type="similarity">
    <text evidence="7">Belongs to the binding-protein-dependent transport system permease family.</text>
</comment>
<evidence type="ECO:0000313" key="10">
    <source>
        <dbReference type="Proteomes" id="UP000295511"/>
    </source>
</evidence>
<dbReference type="RefSeq" id="WP_133205116.1">
    <property type="nucleotide sequence ID" value="NZ_SMRU01000018.1"/>
</dbReference>
<dbReference type="PANTHER" id="PTHR32243">
    <property type="entry name" value="MALTOSE TRANSPORT SYSTEM PERMEASE-RELATED"/>
    <property type="match status" value="1"/>
</dbReference>
<protein>
    <submittedName>
        <fullName evidence="9">Carbohydrate ABC transporter permease</fullName>
    </submittedName>
</protein>
<keyword evidence="10" id="KW-1185">Reference proteome</keyword>
<accession>A0A4R5KF78</accession>
<evidence type="ECO:0000256" key="7">
    <source>
        <dbReference type="RuleBase" id="RU363032"/>
    </source>
</evidence>